<keyword evidence="15" id="KW-0804">Transcription</keyword>
<evidence type="ECO:0000256" key="2">
    <source>
        <dbReference type="ARBA" id="ARBA00001968"/>
    </source>
</evidence>
<keyword evidence="12" id="KW-0269">Exonuclease</keyword>
<evidence type="ECO:0000313" key="19">
    <source>
        <dbReference type="RefSeq" id="XP_022146113.1"/>
    </source>
</evidence>
<evidence type="ECO:0000256" key="16">
    <source>
        <dbReference type="ARBA" id="ARBA00023242"/>
    </source>
</evidence>
<keyword evidence="18" id="KW-1185">Reference proteome</keyword>
<comment type="subunit">
    <text evidence="6">Component of the CCR4-NOT complex, at least composed of CRR4 and CAF1 proteins.</text>
</comment>
<evidence type="ECO:0000256" key="3">
    <source>
        <dbReference type="ARBA" id="ARBA00004123"/>
    </source>
</evidence>
<dbReference type="GO" id="GO:0046872">
    <property type="term" value="F:metal ion binding"/>
    <property type="evidence" value="ECO:0007669"/>
    <property type="project" value="UniProtKB-KW"/>
</dbReference>
<dbReference type="GO" id="GO:0003723">
    <property type="term" value="F:RNA binding"/>
    <property type="evidence" value="ECO:0007669"/>
    <property type="project" value="UniProtKB-KW"/>
</dbReference>
<gene>
    <name evidence="19" type="primary">LOC111015407</name>
</gene>
<evidence type="ECO:0000256" key="8">
    <source>
        <dbReference type="ARBA" id="ARBA00022490"/>
    </source>
</evidence>
<evidence type="ECO:0000313" key="18">
    <source>
        <dbReference type="Proteomes" id="UP000504603"/>
    </source>
</evidence>
<keyword evidence="8" id="KW-0963">Cytoplasm</keyword>
<dbReference type="GeneID" id="111015407"/>
<dbReference type="Pfam" id="PF04857">
    <property type="entry name" value="CAF1"/>
    <property type="match status" value="1"/>
</dbReference>
<comment type="catalytic activity">
    <reaction evidence="1">
        <text>Exonucleolytic cleavage of poly(A) to 5'-AMP.</text>
        <dbReference type="EC" id="3.1.13.4"/>
    </reaction>
</comment>
<dbReference type="OrthoDB" id="696953at2759"/>
<keyword evidence="10" id="KW-0479">Metal-binding</keyword>
<dbReference type="KEGG" id="mcha:111015407"/>
<evidence type="ECO:0000256" key="15">
    <source>
        <dbReference type="ARBA" id="ARBA00023163"/>
    </source>
</evidence>
<dbReference type="Gene3D" id="3.30.420.10">
    <property type="entry name" value="Ribonuclease H-like superfamily/Ribonuclease H"/>
    <property type="match status" value="1"/>
</dbReference>
<organism evidence="18 19">
    <name type="scientific">Momordica charantia</name>
    <name type="common">Bitter gourd</name>
    <name type="synonym">Balsam pear</name>
    <dbReference type="NCBI Taxonomy" id="3673"/>
    <lineage>
        <taxon>Eukaryota</taxon>
        <taxon>Viridiplantae</taxon>
        <taxon>Streptophyta</taxon>
        <taxon>Embryophyta</taxon>
        <taxon>Tracheophyta</taxon>
        <taxon>Spermatophyta</taxon>
        <taxon>Magnoliopsida</taxon>
        <taxon>eudicotyledons</taxon>
        <taxon>Gunneridae</taxon>
        <taxon>Pentapetalae</taxon>
        <taxon>rosids</taxon>
        <taxon>fabids</taxon>
        <taxon>Cucurbitales</taxon>
        <taxon>Cucurbitaceae</taxon>
        <taxon>Momordiceae</taxon>
        <taxon>Momordica</taxon>
    </lineage>
</organism>
<evidence type="ECO:0000256" key="17">
    <source>
        <dbReference type="ARBA" id="ARBA00025148"/>
    </source>
</evidence>
<dbReference type="GO" id="GO:0030014">
    <property type="term" value="C:CCR4-NOT complex"/>
    <property type="evidence" value="ECO:0007669"/>
    <property type="project" value="InterPro"/>
</dbReference>
<dbReference type="InterPro" id="IPR012337">
    <property type="entry name" value="RNaseH-like_sf"/>
</dbReference>
<comment type="function">
    <text evidence="17">Ubiquitous transcription factor required for a diverse set of processes. It is a component of the CCR4 complex involved in the control of gene expression.</text>
</comment>
<evidence type="ECO:0000256" key="4">
    <source>
        <dbReference type="ARBA" id="ARBA00004496"/>
    </source>
</evidence>
<keyword evidence="9" id="KW-0540">Nuclease</keyword>
<name>A0A6J1CXP9_MOMCH</name>
<dbReference type="GO" id="GO:0005634">
    <property type="term" value="C:nucleus"/>
    <property type="evidence" value="ECO:0007669"/>
    <property type="project" value="UniProtKB-SubCell"/>
</dbReference>
<dbReference type="InterPro" id="IPR036397">
    <property type="entry name" value="RNaseH_sf"/>
</dbReference>
<dbReference type="InterPro" id="IPR039637">
    <property type="entry name" value="CNOT7/CNOT8/Pop2"/>
</dbReference>
<evidence type="ECO:0000256" key="12">
    <source>
        <dbReference type="ARBA" id="ARBA00022839"/>
    </source>
</evidence>
<dbReference type="RefSeq" id="XP_022146113.1">
    <property type="nucleotide sequence ID" value="XM_022290421.1"/>
</dbReference>
<dbReference type="Proteomes" id="UP000504603">
    <property type="component" value="Unplaced"/>
</dbReference>
<dbReference type="GO" id="GO:0005737">
    <property type="term" value="C:cytoplasm"/>
    <property type="evidence" value="ECO:0007669"/>
    <property type="project" value="UniProtKB-SubCell"/>
</dbReference>
<evidence type="ECO:0000256" key="14">
    <source>
        <dbReference type="ARBA" id="ARBA00023015"/>
    </source>
</evidence>
<dbReference type="SUPFAM" id="SSF53098">
    <property type="entry name" value="Ribonuclease H-like"/>
    <property type="match status" value="1"/>
</dbReference>
<accession>A0A6J1CXP9</accession>
<comment type="cofactor">
    <cofactor evidence="2">
        <name>a divalent metal cation</name>
        <dbReference type="ChEBI" id="CHEBI:60240"/>
    </cofactor>
</comment>
<sequence>MGRGKRGHSRRGNAQIREVWSRNFDLELANLNDCLNLYPILTIDTEFPGFIRSTPWGAIEEKLYDDFRFNVNRTKLIQLGLTASDEIGNIGSTWEFNFSDFDPQIDTHNASSVSFLKQNGLDFDKLKEFGIPINEFTSKAFFLFRKHRIVRWVTFHGLYDIGYLLKAMGVAGEIPESMEEFAELVERALGNVSDLKHMAQFCEGLEDGKLGLEKLAQLMNQKRFGNKHHAGSDSLLTASLYAKMKNQFELGSEVCDGFLYGLRIKLHAKIKLYQNLMFGQIPYGLRACYPPCYIAYY</sequence>
<dbReference type="InterPro" id="IPR006941">
    <property type="entry name" value="RNase_CAF1"/>
</dbReference>
<protein>
    <recommendedName>
        <fullName evidence="7">poly(A)-specific ribonuclease</fullName>
        <ecNumber evidence="7">3.1.13.4</ecNumber>
    </recommendedName>
</protein>
<keyword evidence="16" id="KW-0539">Nucleus</keyword>
<dbReference type="GO" id="GO:0004535">
    <property type="term" value="F:poly(A)-specific ribonuclease activity"/>
    <property type="evidence" value="ECO:0007669"/>
    <property type="project" value="UniProtKB-EC"/>
</dbReference>
<evidence type="ECO:0000256" key="11">
    <source>
        <dbReference type="ARBA" id="ARBA00022801"/>
    </source>
</evidence>
<reference evidence="19" key="1">
    <citation type="submission" date="2025-08" db="UniProtKB">
        <authorList>
            <consortium name="RefSeq"/>
        </authorList>
    </citation>
    <scope>IDENTIFICATION</scope>
    <source>
        <strain evidence="19">OHB3-1</strain>
    </source>
</reference>
<keyword evidence="13" id="KW-0694">RNA-binding</keyword>
<keyword evidence="14" id="KW-0805">Transcription regulation</keyword>
<evidence type="ECO:0000256" key="6">
    <source>
        <dbReference type="ARBA" id="ARBA00011757"/>
    </source>
</evidence>
<evidence type="ECO:0000256" key="10">
    <source>
        <dbReference type="ARBA" id="ARBA00022723"/>
    </source>
</evidence>
<evidence type="ECO:0000256" key="13">
    <source>
        <dbReference type="ARBA" id="ARBA00022884"/>
    </source>
</evidence>
<dbReference type="PANTHER" id="PTHR10797">
    <property type="entry name" value="CCR4-NOT TRANSCRIPTION COMPLEX SUBUNIT"/>
    <property type="match status" value="1"/>
</dbReference>
<evidence type="ECO:0000256" key="9">
    <source>
        <dbReference type="ARBA" id="ARBA00022722"/>
    </source>
</evidence>
<dbReference type="AlphaFoldDB" id="A0A6J1CXP9"/>
<evidence type="ECO:0000256" key="5">
    <source>
        <dbReference type="ARBA" id="ARBA00008372"/>
    </source>
</evidence>
<comment type="subcellular location">
    <subcellularLocation>
        <location evidence="4">Cytoplasm</location>
    </subcellularLocation>
    <subcellularLocation>
        <location evidence="3">Nucleus</location>
    </subcellularLocation>
</comment>
<comment type="similarity">
    <text evidence="5">Belongs to the CAF1 family.</text>
</comment>
<evidence type="ECO:0000256" key="1">
    <source>
        <dbReference type="ARBA" id="ARBA00001663"/>
    </source>
</evidence>
<dbReference type="EC" id="3.1.13.4" evidence="7"/>
<evidence type="ECO:0000256" key="7">
    <source>
        <dbReference type="ARBA" id="ARBA00012161"/>
    </source>
</evidence>
<proteinExistence type="inferred from homology"/>
<keyword evidence="11" id="KW-0378">Hydrolase</keyword>